<sequence length="103" mass="12100">MNINLLKITQLRPPYYAIRSYANLGWFTNRFFVANWETIDCQEESDKERKKADVVFKIHFLVVKWANFIFLENTEISANVNDAPIHPNTCTCVCTVWEQKKIG</sequence>
<dbReference type="Proteomes" id="UP000789508">
    <property type="component" value="Unassembled WGS sequence"/>
</dbReference>
<gene>
    <name evidence="1" type="ORF">ALEPTO_LOCUS3610</name>
</gene>
<protein>
    <submittedName>
        <fullName evidence="1">793_t:CDS:1</fullName>
    </submittedName>
</protein>
<evidence type="ECO:0000313" key="1">
    <source>
        <dbReference type="EMBL" id="CAG8503588.1"/>
    </source>
</evidence>
<evidence type="ECO:0000313" key="2">
    <source>
        <dbReference type="Proteomes" id="UP000789508"/>
    </source>
</evidence>
<keyword evidence="2" id="KW-1185">Reference proteome</keyword>
<comment type="caution">
    <text evidence="1">The sequence shown here is derived from an EMBL/GenBank/DDBJ whole genome shotgun (WGS) entry which is preliminary data.</text>
</comment>
<dbReference type="AlphaFoldDB" id="A0A9N8ZQ86"/>
<organism evidence="1 2">
    <name type="scientific">Ambispora leptoticha</name>
    <dbReference type="NCBI Taxonomy" id="144679"/>
    <lineage>
        <taxon>Eukaryota</taxon>
        <taxon>Fungi</taxon>
        <taxon>Fungi incertae sedis</taxon>
        <taxon>Mucoromycota</taxon>
        <taxon>Glomeromycotina</taxon>
        <taxon>Glomeromycetes</taxon>
        <taxon>Archaeosporales</taxon>
        <taxon>Ambisporaceae</taxon>
        <taxon>Ambispora</taxon>
    </lineage>
</organism>
<reference evidence="1" key="1">
    <citation type="submission" date="2021-06" db="EMBL/GenBank/DDBJ databases">
        <authorList>
            <person name="Kallberg Y."/>
            <person name="Tangrot J."/>
            <person name="Rosling A."/>
        </authorList>
    </citation>
    <scope>NUCLEOTIDE SEQUENCE</scope>
    <source>
        <strain evidence="1">FL130A</strain>
    </source>
</reference>
<dbReference type="EMBL" id="CAJVPS010000690">
    <property type="protein sequence ID" value="CAG8503588.1"/>
    <property type="molecule type" value="Genomic_DNA"/>
</dbReference>
<accession>A0A9N8ZQ86</accession>
<name>A0A9N8ZQ86_9GLOM</name>
<proteinExistence type="predicted"/>